<evidence type="ECO:0000313" key="2">
    <source>
        <dbReference type="EMBL" id="KAK4520433.1"/>
    </source>
</evidence>
<gene>
    <name evidence="2" type="ORF">ATC70_008568</name>
</gene>
<name>A0AAN7I3C8_9FUNG</name>
<dbReference type="Proteomes" id="UP001304243">
    <property type="component" value="Unassembled WGS sequence"/>
</dbReference>
<comment type="caution">
    <text evidence="2">The sequence shown here is derived from an EMBL/GenBank/DDBJ whole genome shotgun (WGS) entry which is preliminary data.</text>
</comment>
<organism evidence="2 3">
    <name type="scientific">Mucor velutinosus</name>
    <dbReference type="NCBI Taxonomy" id="708070"/>
    <lineage>
        <taxon>Eukaryota</taxon>
        <taxon>Fungi</taxon>
        <taxon>Fungi incertae sedis</taxon>
        <taxon>Mucoromycota</taxon>
        <taxon>Mucoromycotina</taxon>
        <taxon>Mucoromycetes</taxon>
        <taxon>Mucorales</taxon>
        <taxon>Mucorineae</taxon>
        <taxon>Mucoraceae</taxon>
        <taxon>Mucor</taxon>
    </lineage>
</organism>
<accession>A0AAN7I3C8</accession>
<feature type="compositionally biased region" description="Low complexity" evidence="1">
    <location>
        <begin position="15"/>
        <end position="41"/>
    </location>
</feature>
<keyword evidence="3" id="KW-1185">Reference proteome</keyword>
<dbReference type="EMBL" id="JASEJX010000011">
    <property type="protein sequence ID" value="KAK4520433.1"/>
    <property type="molecule type" value="Genomic_DNA"/>
</dbReference>
<reference evidence="2 3" key="1">
    <citation type="submission" date="2022-11" db="EMBL/GenBank/DDBJ databases">
        <title>Mucor velutinosus strain NIH1002 WGS.</title>
        <authorList>
            <person name="Subramanian P."/>
            <person name="Mullikin J.C."/>
            <person name="Segre J.A."/>
            <person name="Zelazny A.M."/>
        </authorList>
    </citation>
    <scope>NUCLEOTIDE SEQUENCE [LARGE SCALE GENOMIC DNA]</scope>
    <source>
        <strain evidence="2 3">NIH1002</strain>
    </source>
</reference>
<protein>
    <submittedName>
        <fullName evidence="2">Uncharacterized protein</fullName>
    </submittedName>
</protein>
<feature type="region of interest" description="Disordered" evidence="1">
    <location>
        <begin position="1"/>
        <end position="62"/>
    </location>
</feature>
<evidence type="ECO:0000313" key="3">
    <source>
        <dbReference type="Proteomes" id="UP001304243"/>
    </source>
</evidence>
<sequence>MLCRLVPDAEVASYSSDEASSGEEPSSSEESSSSSEESSSELSRRGGYHSLDLPRSLNEALP</sequence>
<dbReference type="RefSeq" id="XP_064687099.1">
    <property type="nucleotide sequence ID" value="XM_064827815.1"/>
</dbReference>
<evidence type="ECO:0000256" key="1">
    <source>
        <dbReference type="SAM" id="MobiDB-lite"/>
    </source>
</evidence>
<proteinExistence type="predicted"/>
<dbReference type="GeneID" id="89952254"/>
<dbReference type="AlphaFoldDB" id="A0AAN7I3C8"/>